<dbReference type="PANTHER" id="PTHR17598:SF13">
    <property type="entry name" value="DNA POLYMERASE DELTA SUBUNIT 3"/>
    <property type="match status" value="1"/>
</dbReference>
<evidence type="ECO:0000313" key="6">
    <source>
        <dbReference type="EMBL" id="RZB83058.1"/>
    </source>
</evidence>
<evidence type="ECO:0000256" key="3">
    <source>
        <dbReference type="ARBA" id="ARBA00022705"/>
    </source>
</evidence>
<dbReference type="AlphaFoldDB" id="A0A445IB39"/>
<dbReference type="PANTHER" id="PTHR17598">
    <property type="entry name" value="DNA POLYMERASE DELTA SUBUNIT 3"/>
    <property type="match status" value="1"/>
</dbReference>
<feature type="compositionally biased region" description="Polar residues" evidence="5">
    <location>
        <begin position="297"/>
        <end position="308"/>
    </location>
</feature>
<dbReference type="InterPro" id="IPR041913">
    <property type="entry name" value="POLD3_sf"/>
</dbReference>
<dbReference type="FunFam" id="3.90.1030.20:FF:000002">
    <property type="entry name" value="DNA polymerase delta subunit"/>
    <property type="match status" value="1"/>
</dbReference>
<keyword evidence="3" id="KW-0235">DNA replication</keyword>
<dbReference type="EMBL" id="QZWG01000011">
    <property type="protein sequence ID" value="RZB83058.1"/>
    <property type="molecule type" value="Genomic_DNA"/>
</dbReference>
<dbReference type="InterPro" id="IPR019038">
    <property type="entry name" value="POLD3"/>
</dbReference>
<evidence type="ECO:0000256" key="4">
    <source>
        <dbReference type="ARBA" id="ARBA00023242"/>
    </source>
</evidence>
<feature type="compositionally biased region" description="Basic and acidic residues" evidence="5">
    <location>
        <begin position="446"/>
        <end position="456"/>
    </location>
</feature>
<feature type="region of interest" description="Disordered" evidence="5">
    <location>
        <begin position="231"/>
        <end position="530"/>
    </location>
</feature>
<protein>
    <recommendedName>
        <fullName evidence="2">DNA polymerase delta subunit 3</fullName>
    </recommendedName>
</protein>
<proteinExistence type="predicted"/>
<reference evidence="6 7" key="1">
    <citation type="submission" date="2018-09" db="EMBL/GenBank/DDBJ databases">
        <title>A high-quality reference genome of wild soybean provides a powerful tool to mine soybean genomes.</title>
        <authorList>
            <person name="Xie M."/>
            <person name="Chung C.Y.L."/>
            <person name="Li M.-W."/>
            <person name="Wong F.-L."/>
            <person name="Chan T.-F."/>
            <person name="Lam H.-M."/>
        </authorList>
    </citation>
    <scope>NUCLEOTIDE SEQUENCE [LARGE SCALE GENOMIC DNA]</scope>
    <source>
        <strain evidence="7">cv. W05</strain>
        <tissue evidence="6">Hypocotyl of etiolated seedlings</tissue>
    </source>
</reference>
<dbReference type="Pfam" id="PF09507">
    <property type="entry name" value="CDC27"/>
    <property type="match status" value="1"/>
</dbReference>
<gene>
    <name evidence="6" type="ORF">D0Y65_031901</name>
</gene>
<dbReference type="Proteomes" id="UP000289340">
    <property type="component" value="Chromosome 11"/>
</dbReference>
<organism evidence="6 7">
    <name type="scientific">Glycine soja</name>
    <name type="common">Wild soybean</name>
    <dbReference type="NCBI Taxonomy" id="3848"/>
    <lineage>
        <taxon>Eukaryota</taxon>
        <taxon>Viridiplantae</taxon>
        <taxon>Streptophyta</taxon>
        <taxon>Embryophyta</taxon>
        <taxon>Tracheophyta</taxon>
        <taxon>Spermatophyta</taxon>
        <taxon>Magnoliopsida</taxon>
        <taxon>eudicotyledons</taxon>
        <taxon>Gunneridae</taxon>
        <taxon>Pentapetalae</taxon>
        <taxon>rosids</taxon>
        <taxon>fabids</taxon>
        <taxon>Fabales</taxon>
        <taxon>Fabaceae</taxon>
        <taxon>Papilionoideae</taxon>
        <taxon>50 kb inversion clade</taxon>
        <taxon>NPAAA clade</taxon>
        <taxon>indigoferoid/millettioid clade</taxon>
        <taxon>Phaseoleae</taxon>
        <taxon>Glycine</taxon>
        <taxon>Glycine subgen. Soja</taxon>
    </lineage>
</organism>
<dbReference type="GO" id="GO:0043625">
    <property type="term" value="C:delta DNA polymerase complex"/>
    <property type="evidence" value="ECO:0007669"/>
    <property type="project" value="InterPro"/>
</dbReference>
<evidence type="ECO:0000256" key="1">
    <source>
        <dbReference type="ARBA" id="ARBA00004123"/>
    </source>
</evidence>
<evidence type="ECO:0000256" key="5">
    <source>
        <dbReference type="SAM" id="MobiDB-lite"/>
    </source>
</evidence>
<dbReference type="Gene3D" id="3.90.1030.20">
    <property type="entry name" value="DNA polymerase delta, p66 (Cdc27) subunit, wHTH domain"/>
    <property type="match status" value="1"/>
</dbReference>
<name>A0A445IB39_GLYSO</name>
<dbReference type="GO" id="GO:1904161">
    <property type="term" value="P:DNA synthesis involved in UV-damage excision repair"/>
    <property type="evidence" value="ECO:0007669"/>
    <property type="project" value="TreeGrafter"/>
</dbReference>
<feature type="compositionally biased region" description="Acidic residues" evidence="5">
    <location>
        <begin position="329"/>
        <end position="339"/>
    </location>
</feature>
<keyword evidence="4" id="KW-0539">Nucleus</keyword>
<dbReference type="GO" id="GO:0006271">
    <property type="term" value="P:DNA strand elongation involved in DNA replication"/>
    <property type="evidence" value="ECO:0007669"/>
    <property type="project" value="TreeGrafter"/>
</dbReference>
<evidence type="ECO:0000313" key="7">
    <source>
        <dbReference type="Proteomes" id="UP000289340"/>
    </source>
</evidence>
<sequence length="530" mass="58546">MAQTQTLSFIHQIDFLISHKLQVISYKWLSRNYMVSSDEAKRLLQEFVQKHEGGLEVVYALSGWLKSNHPSYHVRLVTGPKLEDGNRSNMKLLPTFYAEAQQEFDGDCSVQIYSVQASIPKDPAVLWNAEFIQAEELFKQPSSVDNCLRDNRKLEIILWVSLWLTSLLVRFSGVFNSFVRWNVDGPTVVSAAPQSKSLGEGPTKSNIVHQPSKNIACDSIDKVDTKPQSVVKEVKSESNGIGNTVVHDNINTPTADKEKAPPLPTGQKKVQADKSGSVNGGSLASLWGRASAKPRPCSSSAENNNKISNPPDVSLRRSSNRKRRVVFDFSDEDEDEDDVVSLASPDFPNKQSSLDSTPNDKKTSEKTTLNFDSQEENKSTVKEERATDQKARLPLRENVSAISKCTNTGKSSSEKLQSGAPEVHLSKHSVNNPPPCSPKRRKVMKTRIDERGREVTEVVWEGEETEEKKPDKVTTKKSDSNASTKAIDSAPATKKPPANSNAISGKGGKKKAGNSKDPKQGNILSFFKRV</sequence>
<feature type="compositionally biased region" description="Basic and acidic residues" evidence="5">
    <location>
        <begin position="466"/>
        <end position="479"/>
    </location>
</feature>
<feature type="compositionally biased region" description="Basic and acidic residues" evidence="5">
    <location>
        <begin position="375"/>
        <end position="395"/>
    </location>
</feature>
<keyword evidence="7" id="KW-1185">Reference proteome</keyword>
<comment type="subcellular location">
    <subcellularLocation>
        <location evidence="1">Nucleus</location>
    </subcellularLocation>
</comment>
<dbReference type="GO" id="GO:0003887">
    <property type="term" value="F:DNA-directed DNA polymerase activity"/>
    <property type="evidence" value="ECO:0007669"/>
    <property type="project" value="TreeGrafter"/>
</dbReference>
<comment type="caution">
    <text evidence="6">The sequence shown here is derived from an EMBL/GenBank/DDBJ whole genome shotgun (WGS) entry which is preliminary data.</text>
</comment>
<dbReference type="GO" id="GO:0006297">
    <property type="term" value="P:nucleotide-excision repair, DNA gap filling"/>
    <property type="evidence" value="ECO:0007669"/>
    <property type="project" value="TreeGrafter"/>
</dbReference>
<evidence type="ECO:0000256" key="2">
    <source>
        <dbReference type="ARBA" id="ARBA00017589"/>
    </source>
</evidence>
<feature type="compositionally biased region" description="Polar residues" evidence="5">
    <location>
        <begin position="400"/>
        <end position="416"/>
    </location>
</feature>
<accession>A0A445IB39</accession>